<evidence type="ECO:0000313" key="1">
    <source>
        <dbReference type="EMBL" id="TCC20430.1"/>
    </source>
</evidence>
<name>A0ABY2A390_9ACTN</name>
<accession>A0ABY2A390</accession>
<dbReference type="RefSeq" id="WP_131466061.1">
    <property type="nucleotide sequence ID" value="NZ_SJJY01000007.1"/>
</dbReference>
<comment type="caution">
    <text evidence="1">The sequence shown here is derived from an EMBL/GenBank/DDBJ whole genome shotgun (WGS) entry which is preliminary data.</text>
</comment>
<dbReference type="Proteomes" id="UP000292385">
    <property type="component" value="Unassembled WGS sequence"/>
</dbReference>
<protein>
    <submittedName>
        <fullName evidence="1">Uncharacterized protein</fullName>
    </submittedName>
</protein>
<organism evidence="1 2">
    <name type="scientific">Kribbella speibonae</name>
    <dbReference type="NCBI Taxonomy" id="1572660"/>
    <lineage>
        <taxon>Bacteria</taxon>
        <taxon>Bacillati</taxon>
        <taxon>Actinomycetota</taxon>
        <taxon>Actinomycetes</taxon>
        <taxon>Propionibacteriales</taxon>
        <taxon>Kribbellaceae</taxon>
        <taxon>Kribbella</taxon>
    </lineage>
</organism>
<reference evidence="1 2" key="1">
    <citation type="submission" date="2019-02" db="EMBL/GenBank/DDBJ databases">
        <title>Kribbella capetownensis sp. nov. and Kribbella speibonae sp. nov., isolated from soil.</title>
        <authorList>
            <person name="Curtis S.M."/>
            <person name="Norton I."/>
            <person name="Everest G.J."/>
            <person name="Meyers P.R."/>
        </authorList>
    </citation>
    <scope>NUCLEOTIDE SEQUENCE [LARGE SCALE GENOMIC DNA]</scope>
    <source>
        <strain evidence="1 2">SK5</strain>
    </source>
</reference>
<sequence>MERNLRAWLPTILAALLPGEPKTQRRLAQWIPKDLSWCPSPGAASVAGYRVDCQIPALKDEFGRPSTSWTTGVTIYPDY</sequence>
<proteinExistence type="predicted"/>
<dbReference type="EMBL" id="SJJY01000007">
    <property type="protein sequence ID" value="TCC20430.1"/>
    <property type="molecule type" value="Genomic_DNA"/>
</dbReference>
<keyword evidence="2" id="KW-1185">Reference proteome</keyword>
<gene>
    <name evidence="1" type="ORF">E0H58_30415</name>
</gene>
<evidence type="ECO:0000313" key="2">
    <source>
        <dbReference type="Proteomes" id="UP000292385"/>
    </source>
</evidence>